<accession>A0A4U3MPB2</accession>
<dbReference type="PANTHER" id="PTHR30204:SF98">
    <property type="entry name" value="HTH-TYPE TRANSCRIPTIONAL REGULATOR ADHR"/>
    <property type="match status" value="1"/>
</dbReference>
<dbReference type="InterPro" id="IPR000551">
    <property type="entry name" value="MerR-type_HTH_dom"/>
</dbReference>
<reference evidence="3 4" key="1">
    <citation type="submission" date="2019-04" db="EMBL/GenBank/DDBJ databases">
        <title>Herbidospora sp. NEAU-GS14.nov., a novel actinomycete isolated from soil.</title>
        <authorList>
            <person name="Han L."/>
        </authorList>
    </citation>
    <scope>NUCLEOTIDE SEQUENCE [LARGE SCALE GENOMIC DNA]</scope>
    <source>
        <strain evidence="3 4">NEAU-GS14</strain>
    </source>
</reference>
<dbReference type="RefSeq" id="WP_137245216.1">
    <property type="nucleotide sequence ID" value="NZ_SZQA01000001.1"/>
</dbReference>
<dbReference type="Gene3D" id="1.10.1660.10">
    <property type="match status" value="1"/>
</dbReference>
<dbReference type="Proteomes" id="UP000308705">
    <property type="component" value="Unassembled WGS sequence"/>
</dbReference>
<dbReference type="InterPro" id="IPR047057">
    <property type="entry name" value="MerR_fam"/>
</dbReference>
<dbReference type="PROSITE" id="PS50937">
    <property type="entry name" value="HTH_MERR_2"/>
    <property type="match status" value="1"/>
</dbReference>
<proteinExistence type="predicted"/>
<evidence type="ECO:0000313" key="3">
    <source>
        <dbReference type="EMBL" id="TKK91528.1"/>
    </source>
</evidence>
<keyword evidence="1" id="KW-0238">DNA-binding</keyword>
<feature type="domain" description="HTH merR-type" evidence="2">
    <location>
        <begin position="17"/>
        <end position="87"/>
    </location>
</feature>
<evidence type="ECO:0000256" key="1">
    <source>
        <dbReference type="ARBA" id="ARBA00023125"/>
    </source>
</evidence>
<gene>
    <name evidence="3" type="ORF">FDA94_01745</name>
</gene>
<dbReference type="GO" id="GO:0003677">
    <property type="term" value="F:DNA binding"/>
    <property type="evidence" value="ECO:0007669"/>
    <property type="project" value="UniProtKB-KW"/>
</dbReference>
<organism evidence="3 4">
    <name type="scientific">Herbidospora galbida</name>
    <dbReference type="NCBI Taxonomy" id="2575442"/>
    <lineage>
        <taxon>Bacteria</taxon>
        <taxon>Bacillati</taxon>
        <taxon>Actinomycetota</taxon>
        <taxon>Actinomycetes</taxon>
        <taxon>Streptosporangiales</taxon>
        <taxon>Streptosporangiaceae</taxon>
        <taxon>Herbidospora</taxon>
    </lineage>
</organism>
<dbReference type="Pfam" id="PF13411">
    <property type="entry name" value="MerR_1"/>
    <property type="match status" value="1"/>
</dbReference>
<keyword evidence="4" id="KW-1185">Reference proteome</keyword>
<dbReference type="GO" id="GO:0003700">
    <property type="term" value="F:DNA-binding transcription factor activity"/>
    <property type="evidence" value="ECO:0007669"/>
    <property type="project" value="InterPro"/>
</dbReference>
<dbReference type="SMART" id="SM00422">
    <property type="entry name" value="HTH_MERR"/>
    <property type="match status" value="1"/>
</dbReference>
<dbReference type="EMBL" id="SZQA01000001">
    <property type="protein sequence ID" value="TKK91528.1"/>
    <property type="molecule type" value="Genomic_DNA"/>
</dbReference>
<evidence type="ECO:0000313" key="4">
    <source>
        <dbReference type="Proteomes" id="UP000308705"/>
    </source>
</evidence>
<dbReference type="SUPFAM" id="SSF46955">
    <property type="entry name" value="Putative DNA-binding domain"/>
    <property type="match status" value="1"/>
</dbReference>
<protein>
    <submittedName>
        <fullName evidence="3">MerR family transcriptional regulator</fullName>
    </submittedName>
</protein>
<evidence type="ECO:0000259" key="2">
    <source>
        <dbReference type="PROSITE" id="PS50937"/>
    </source>
</evidence>
<dbReference type="InterPro" id="IPR009061">
    <property type="entry name" value="DNA-bd_dom_put_sf"/>
</dbReference>
<dbReference type="PANTHER" id="PTHR30204">
    <property type="entry name" value="REDOX-CYCLING DRUG-SENSING TRANSCRIPTIONAL ACTIVATOR SOXR"/>
    <property type="match status" value="1"/>
</dbReference>
<dbReference type="OrthoDB" id="9802944at2"/>
<sequence length="134" mass="15252">MSEVLLPEVTVEVPPEGLSISEVSRVTGIGVEALRYYEREGLLLDPAPRDGGGRRRYREGDLAWLGGLVMLRETGMSIADIRVMADLCRREGTEKERLELLTRHREHVLAEVRRTQRHLRAIEAKITRYEASIT</sequence>
<comment type="caution">
    <text evidence="3">The sequence shown here is derived from an EMBL/GenBank/DDBJ whole genome shotgun (WGS) entry which is preliminary data.</text>
</comment>
<dbReference type="AlphaFoldDB" id="A0A4U3MPB2"/>
<name>A0A4U3MPB2_9ACTN</name>